<dbReference type="RefSeq" id="WP_141612488.1">
    <property type="nucleotide sequence ID" value="NZ_VIGC02000050.1"/>
</dbReference>
<gene>
    <name evidence="9" type="primary">hypB</name>
    <name evidence="9" type="ORF">FKZ61_22790</name>
</gene>
<dbReference type="InterPro" id="IPR004392">
    <property type="entry name" value="Hyd_mat_HypB"/>
</dbReference>
<dbReference type="GO" id="GO:0003924">
    <property type="term" value="F:GTPase activity"/>
    <property type="evidence" value="ECO:0007669"/>
    <property type="project" value="InterPro"/>
</dbReference>
<dbReference type="GO" id="GO:0016151">
    <property type="term" value="F:nickel cation binding"/>
    <property type="evidence" value="ECO:0007669"/>
    <property type="project" value="InterPro"/>
</dbReference>
<keyword evidence="3" id="KW-0479">Metal-binding</keyword>
<feature type="domain" description="CobW/HypB/UreG nucleotide-binding" evidence="8">
    <location>
        <begin position="36"/>
        <end position="193"/>
    </location>
</feature>
<organism evidence="9 10">
    <name type="scientific">Litorilinea aerophila</name>
    <dbReference type="NCBI Taxonomy" id="1204385"/>
    <lineage>
        <taxon>Bacteria</taxon>
        <taxon>Bacillati</taxon>
        <taxon>Chloroflexota</taxon>
        <taxon>Caldilineae</taxon>
        <taxon>Caldilineales</taxon>
        <taxon>Caldilineaceae</taxon>
        <taxon>Litorilinea</taxon>
    </lineage>
</organism>
<dbReference type="EMBL" id="VIGC01000050">
    <property type="protein sequence ID" value="TQE93116.1"/>
    <property type="molecule type" value="Genomic_DNA"/>
</dbReference>
<dbReference type="GO" id="GO:0008270">
    <property type="term" value="F:zinc ion binding"/>
    <property type="evidence" value="ECO:0007669"/>
    <property type="project" value="TreeGrafter"/>
</dbReference>
<dbReference type="SUPFAM" id="SSF52540">
    <property type="entry name" value="P-loop containing nucleoside triphosphate hydrolases"/>
    <property type="match status" value="1"/>
</dbReference>
<sequence length="221" mass="23877">MARIPVVQNILHANEVLAADVRRRLDAHGIFGLNVMASPGAGKTTLITATVARLRDRLRLGYVDGDIATSLDAERIAGLGVPVVQINTGGNCHLDANMLSPALDQLPLDALDLLVVENVGNLVCPAHFQLGTHVNVLVASVPEGDDKPYKYPSMFRGVDVLLLNKVDLLPYIPFDVDRFLHGVKALNPQAQVFQLSALHGTGMEAWVEWLEQRVVQGQPAG</sequence>
<evidence type="ECO:0000256" key="5">
    <source>
        <dbReference type="ARBA" id="ARBA00022801"/>
    </source>
</evidence>
<keyword evidence="4" id="KW-0547">Nucleotide-binding</keyword>
<evidence type="ECO:0000256" key="1">
    <source>
        <dbReference type="ARBA" id="ARBA00006211"/>
    </source>
</evidence>
<evidence type="ECO:0000313" key="9">
    <source>
        <dbReference type="EMBL" id="TQE93116.1"/>
    </source>
</evidence>
<name>A0A540V8K0_9CHLR</name>
<comment type="similarity">
    <text evidence="1">Belongs to the SIMIBI class G3E GTPase family. HypB/HupM subfamily.</text>
</comment>
<evidence type="ECO:0000256" key="4">
    <source>
        <dbReference type="ARBA" id="ARBA00022741"/>
    </source>
</evidence>
<dbReference type="InterPro" id="IPR003495">
    <property type="entry name" value="CobW/HypB/UreG_nucleotide-bd"/>
</dbReference>
<dbReference type="PIRSF" id="PIRSF005624">
    <property type="entry name" value="Ni-bind_GTPase"/>
    <property type="match status" value="1"/>
</dbReference>
<reference evidence="9 10" key="1">
    <citation type="submission" date="2019-06" db="EMBL/GenBank/DDBJ databases">
        <title>Genome sequence of Litorilinea aerophila BAA-2444.</title>
        <authorList>
            <person name="Maclea K.S."/>
            <person name="Maurais E.G."/>
            <person name="Iannazzi L.C."/>
        </authorList>
    </citation>
    <scope>NUCLEOTIDE SEQUENCE [LARGE SCALE GENOMIC DNA]</scope>
    <source>
        <strain evidence="9 10">ATCC BAA-2444</strain>
    </source>
</reference>
<dbReference type="PANTHER" id="PTHR30134">
    <property type="entry name" value="HYDROGENASE PROTEIN ASSEMBLY PROTEIN, NICKEL CHAPERONE"/>
    <property type="match status" value="1"/>
</dbReference>
<dbReference type="InParanoid" id="A0A540V8K0"/>
<dbReference type="Gene3D" id="3.40.50.300">
    <property type="entry name" value="P-loop containing nucleotide triphosphate hydrolases"/>
    <property type="match status" value="1"/>
</dbReference>
<dbReference type="PANTHER" id="PTHR30134:SF2">
    <property type="entry name" value="HYDROGENASE MATURATION FACTOR HYPB"/>
    <property type="match status" value="1"/>
</dbReference>
<keyword evidence="5" id="KW-0378">Hydrolase</keyword>
<dbReference type="AlphaFoldDB" id="A0A540V8K0"/>
<evidence type="ECO:0000256" key="3">
    <source>
        <dbReference type="ARBA" id="ARBA00022723"/>
    </source>
</evidence>
<dbReference type="NCBIfam" id="TIGR00073">
    <property type="entry name" value="hypB"/>
    <property type="match status" value="1"/>
</dbReference>
<dbReference type="Pfam" id="PF02492">
    <property type="entry name" value="cobW"/>
    <property type="match status" value="1"/>
</dbReference>
<keyword evidence="7" id="KW-0342">GTP-binding</keyword>
<keyword evidence="10" id="KW-1185">Reference proteome</keyword>
<dbReference type="GO" id="GO:0005525">
    <property type="term" value="F:GTP binding"/>
    <property type="evidence" value="ECO:0007669"/>
    <property type="project" value="UniProtKB-KW"/>
</dbReference>
<evidence type="ECO:0000259" key="8">
    <source>
        <dbReference type="Pfam" id="PF02492"/>
    </source>
</evidence>
<keyword evidence="6" id="KW-0862">Zinc</keyword>
<keyword evidence="2" id="KW-0533">Nickel</keyword>
<protein>
    <submittedName>
        <fullName evidence="9">Hydrogenase nickel incorporation protein HypB</fullName>
    </submittedName>
</protein>
<dbReference type="OrthoDB" id="9802035at2"/>
<dbReference type="GO" id="GO:0051604">
    <property type="term" value="P:protein maturation"/>
    <property type="evidence" value="ECO:0007669"/>
    <property type="project" value="InterPro"/>
</dbReference>
<evidence type="ECO:0000313" key="10">
    <source>
        <dbReference type="Proteomes" id="UP000317371"/>
    </source>
</evidence>
<evidence type="ECO:0000256" key="6">
    <source>
        <dbReference type="ARBA" id="ARBA00022833"/>
    </source>
</evidence>
<evidence type="ECO:0000256" key="7">
    <source>
        <dbReference type="ARBA" id="ARBA00023134"/>
    </source>
</evidence>
<dbReference type="CDD" id="cd05390">
    <property type="entry name" value="HypB"/>
    <property type="match status" value="1"/>
</dbReference>
<comment type="caution">
    <text evidence="9">The sequence shown here is derived from an EMBL/GenBank/DDBJ whole genome shotgun (WGS) entry which is preliminary data.</text>
</comment>
<evidence type="ECO:0000256" key="2">
    <source>
        <dbReference type="ARBA" id="ARBA00022596"/>
    </source>
</evidence>
<dbReference type="InterPro" id="IPR027417">
    <property type="entry name" value="P-loop_NTPase"/>
</dbReference>
<accession>A0A540V8K0</accession>
<dbReference type="Proteomes" id="UP000317371">
    <property type="component" value="Unassembled WGS sequence"/>
</dbReference>
<proteinExistence type="inferred from homology"/>